<accession>A0A7W5DP14</accession>
<dbReference type="RefSeq" id="WP_183412040.1">
    <property type="nucleotide sequence ID" value="NZ_JACHYB010000001.1"/>
</dbReference>
<gene>
    <name evidence="1" type="ORF">FHX64_000261</name>
</gene>
<sequence length="225" mass="26498">MEVFQDLKLKPKNPESIDLLISRIREKANNSDWTVKNDFVENYRKNLGENEKKVICLMSPKIKISDKEIQAYVWLGQWKSTLDVFNIVPIKTGSLSFSEYNYILQQFYKLFIEQEIEKLEFEIVYTESEKSIEKLAGEEVARALKKFSLAANKSTGHSRQMDSEKWKEFICLAHKLKSELGVEELVRWLKDDEGWSDDKAWDLGLDYEYSMDLLNYYDSNFSIND</sequence>
<dbReference type="AlphaFoldDB" id="A0A7W5DP14"/>
<name>A0A7W5DP14_9PORP</name>
<proteinExistence type="predicted"/>
<protein>
    <submittedName>
        <fullName evidence="1">Uncharacterized protein</fullName>
    </submittedName>
</protein>
<dbReference type="EMBL" id="JACHYB010000001">
    <property type="protein sequence ID" value="MBB3186098.1"/>
    <property type="molecule type" value="Genomic_DNA"/>
</dbReference>
<organism evidence="1 2">
    <name type="scientific">Microbacter margulisiae</name>
    <dbReference type="NCBI Taxonomy" id="1350067"/>
    <lineage>
        <taxon>Bacteria</taxon>
        <taxon>Pseudomonadati</taxon>
        <taxon>Bacteroidota</taxon>
        <taxon>Bacteroidia</taxon>
        <taxon>Bacteroidales</taxon>
        <taxon>Porphyromonadaceae</taxon>
        <taxon>Microbacter</taxon>
    </lineage>
</organism>
<dbReference type="Proteomes" id="UP000544222">
    <property type="component" value="Unassembled WGS sequence"/>
</dbReference>
<evidence type="ECO:0000313" key="2">
    <source>
        <dbReference type="Proteomes" id="UP000544222"/>
    </source>
</evidence>
<comment type="caution">
    <text evidence="1">The sequence shown here is derived from an EMBL/GenBank/DDBJ whole genome shotgun (WGS) entry which is preliminary data.</text>
</comment>
<evidence type="ECO:0000313" key="1">
    <source>
        <dbReference type="EMBL" id="MBB3186098.1"/>
    </source>
</evidence>
<reference evidence="1 2" key="1">
    <citation type="submission" date="2020-08" db="EMBL/GenBank/DDBJ databases">
        <title>Genomic Encyclopedia of Type Strains, Phase IV (KMG-IV): sequencing the most valuable type-strain genomes for metagenomic binning, comparative biology and taxonomic classification.</title>
        <authorList>
            <person name="Goeker M."/>
        </authorList>
    </citation>
    <scope>NUCLEOTIDE SEQUENCE [LARGE SCALE GENOMIC DNA]</scope>
    <source>
        <strain evidence="1 2">DSM 27471</strain>
    </source>
</reference>
<keyword evidence="2" id="KW-1185">Reference proteome</keyword>